<dbReference type="InterPro" id="IPR035996">
    <property type="entry name" value="4pyrrol_Methylase_sf"/>
</dbReference>
<feature type="domain" description="Tetrapyrrole methylase" evidence="7">
    <location>
        <begin position="4"/>
        <end position="203"/>
    </location>
</feature>
<evidence type="ECO:0000313" key="9">
    <source>
        <dbReference type="Proteomes" id="UP000722121"/>
    </source>
</evidence>
<comment type="subcellular location">
    <subcellularLocation>
        <location evidence="6">Cytoplasm</location>
    </subcellularLocation>
</comment>
<reference evidence="8 9" key="1">
    <citation type="submission" date="2021-02" db="EMBL/GenBank/DDBJ databases">
        <title>Activity-based single-cell genomes from oceanic crustal fluid captures similar information to metagenomic and metatranscriptomic surveys with orders of magnitude less sampling.</title>
        <authorList>
            <person name="D'Angelo T.S."/>
            <person name="Orcutt B.N."/>
        </authorList>
    </citation>
    <scope>NUCLEOTIDE SEQUENCE [LARGE SCALE GENOMIC DNA]</scope>
    <source>
        <strain evidence="8">AH-315-G07</strain>
    </source>
</reference>
<comment type="similarity">
    <text evidence="6">Belongs to the methyltransferase superfamily. RsmI family.</text>
</comment>
<dbReference type="GO" id="GO:0008168">
    <property type="term" value="F:methyltransferase activity"/>
    <property type="evidence" value="ECO:0007669"/>
    <property type="project" value="UniProtKB-KW"/>
</dbReference>
<dbReference type="Pfam" id="PF00590">
    <property type="entry name" value="TP_methylase"/>
    <property type="match status" value="1"/>
</dbReference>
<keyword evidence="1 6" id="KW-0963">Cytoplasm</keyword>
<dbReference type="EC" id="2.1.1.198" evidence="6"/>
<evidence type="ECO:0000256" key="4">
    <source>
        <dbReference type="ARBA" id="ARBA00022679"/>
    </source>
</evidence>
<comment type="function">
    <text evidence="6">Catalyzes the 2'-O-methylation of the ribose of cytidine 1402 (C1402) in 16S rRNA.</text>
</comment>
<dbReference type="GO" id="GO:0032259">
    <property type="term" value="P:methylation"/>
    <property type="evidence" value="ECO:0007669"/>
    <property type="project" value="UniProtKB-KW"/>
</dbReference>
<dbReference type="Gene3D" id="3.40.1010.10">
    <property type="entry name" value="Cobalt-precorrin-4 Transmethylase, Domain 1"/>
    <property type="match status" value="1"/>
</dbReference>
<evidence type="ECO:0000256" key="2">
    <source>
        <dbReference type="ARBA" id="ARBA00022552"/>
    </source>
</evidence>
<keyword evidence="4 6" id="KW-0808">Transferase</keyword>
<keyword evidence="2 6" id="KW-0698">rRNA processing</keyword>
<proteinExistence type="inferred from homology"/>
<comment type="caution">
    <text evidence="8">The sequence shown here is derived from an EMBL/GenBank/DDBJ whole genome shotgun (WGS) entry which is preliminary data.</text>
</comment>
<dbReference type="InterPro" id="IPR014776">
    <property type="entry name" value="4pyrrole_Mease_sub2"/>
</dbReference>
<keyword evidence="5 6" id="KW-0949">S-adenosyl-L-methionine</keyword>
<dbReference type="HAMAP" id="MF_01877">
    <property type="entry name" value="16SrRNA_methyltr_I"/>
    <property type="match status" value="1"/>
</dbReference>
<sequence length="236" mass="25480">MSGTLYLVATPIGNLEDITLRALSVLKECSAVLCEDTRRAGFLLNHYGIKKPLLSYHKFNESRREEEVFGRLLGGEDLALVSDAGTPGINDPGVRLVDACRCRQIPVVPLPGACSPIVALAASGFPTAQFQCVGFLPKKGGARRKVLEAAVAYSGTTICFESPYRLCKTLAALVEVAPDCMVGVGRELTKKFEEHRRGTSQELLDYYTDKPPKGEIVLLIAPGKNAKVNKKSEGNA</sequence>
<dbReference type="PROSITE" id="PS01296">
    <property type="entry name" value="RSMI"/>
    <property type="match status" value="1"/>
</dbReference>
<dbReference type="InterPro" id="IPR000878">
    <property type="entry name" value="4pyrrol_Mease"/>
</dbReference>
<organism evidence="8 9">
    <name type="scientific">Simkania negevensis</name>
    <dbReference type="NCBI Taxonomy" id="83561"/>
    <lineage>
        <taxon>Bacteria</taxon>
        <taxon>Pseudomonadati</taxon>
        <taxon>Chlamydiota</taxon>
        <taxon>Chlamydiia</taxon>
        <taxon>Parachlamydiales</taxon>
        <taxon>Simkaniaceae</taxon>
        <taxon>Simkania</taxon>
    </lineage>
</organism>
<gene>
    <name evidence="6 8" type="primary">rsmI</name>
    <name evidence="8" type="ORF">JYU14_02215</name>
</gene>
<evidence type="ECO:0000256" key="1">
    <source>
        <dbReference type="ARBA" id="ARBA00022490"/>
    </source>
</evidence>
<evidence type="ECO:0000259" key="7">
    <source>
        <dbReference type="Pfam" id="PF00590"/>
    </source>
</evidence>
<dbReference type="Gene3D" id="3.30.950.10">
    <property type="entry name" value="Methyltransferase, Cobalt-precorrin-4 Transmethylase, Domain 2"/>
    <property type="match status" value="1"/>
</dbReference>
<dbReference type="SUPFAM" id="SSF53790">
    <property type="entry name" value="Tetrapyrrole methylase"/>
    <property type="match status" value="1"/>
</dbReference>
<dbReference type="Proteomes" id="UP000722121">
    <property type="component" value="Unassembled WGS sequence"/>
</dbReference>
<keyword evidence="9" id="KW-1185">Reference proteome</keyword>
<dbReference type="InterPro" id="IPR014777">
    <property type="entry name" value="4pyrrole_Mease_sub1"/>
</dbReference>
<comment type="catalytic activity">
    <reaction evidence="6">
        <text>cytidine(1402) in 16S rRNA + S-adenosyl-L-methionine = 2'-O-methylcytidine(1402) in 16S rRNA + S-adenosyl-L-homocysteine + H(+)</text>
        <dbReference type="Rhea" id="RHEA:42924"/>
        <dbReference type="Rhea" id="RHEA-COMP:10285"/>
        <dbReference type="Rhea" id="RHEA-COMP:10286"/>
        <dbReference type="ChEBI" id="CHEBI:15378"/>
        <dbReference type="ChEBI" id="CHEBI:57856"/>
        <dbReference type="ChEBI" id="CHEBI:59789"/>
        <dbReference type="ChEBI" id="CHEBI:74495"/>
        <dbReference type="ChEBI" id="CHEBI:82748"/>
        <dbReference type="EC" id="2.1.1.198"/>
    </reaction>
</comment>
<evidence type="ECO:0000256" key="6">
    <source>
        <dbReference type="HAMAP-Rule" id="MF_01877"/>
    </source>
</evidence>
<dbReference type="InterPro" id="IPR008189">
    <property type="entry name" value="rRNA_ssu_MeTfrase_I"/>
</dbReference>
<dbReference type="EMBL" id="JAFITR010000033">
    <property type="protein sequence ID" value="MBN4066878.1"/>
    <property type="molecule type" value="Genomic_DNA"/>
</dbReference>
<protein>
    <recommendedName>
        <fullName evidence="6">Ribosomal RNA small subunit methyltransferase I</fullName>
        <ecNumber evidence="6">2.1.1.198</ecNumber>
    </recommendedName>
    <alternativeName>
        <fullName evidence="6">16S rRNA 2'-O-ribose C1402 methyltransferase</fullName>
    </alternativeName>
    <alternativeName>
        <fullName evidence="6">rRNA (cytidine-2'-O-)-methyltransferase RsmI</fullName>
    </alternativeName>
</protein>
<dbReference type="PIRSF" id="PIRSF005917">
    <property type="entry name" value="MTase_YraL"/>
    <property type="match status" value="1"/>
</dbReference>
<dbReference type="InterPro" id="IPR018063">
    <property type="entry name" value="SAM_MeTrfase_RsmI_CS"/>
</dbReference>
<dbReference type="PANTHER" id="PTHR46111">
    <property type="entry name" value="RIBOSOMAL RNA SMALL SUBUNIT METHYLTRANSFERASE I"/>
    <property type="match status" value="1"/>
</dbReference>
<evidence type="ECO:0000256" key="5">
    <source>
        <dbReference type="ARBA" id="ARBA00022691"/>
    </source>
</evidence>
<evidence type="ECO:0000256" key="3">
    <source>
        <dbReference type="ARBA" id="ARBA00022603"/>
    </source>
</evidence>
<accession>A0ABS3ATA9</accession>
<dbReference type="PANTHER" id="PTHR46111:SF1">
    <property type="entry name" value="RIBOSOMAL RNA SMALL SUBUNIT METHYLTRANSFERASE I"/>
    <property type="match status" value="1"/>
</dbReference>
<dbReference type="NCBIfam" id="TIGR00096">
    <property type="entry name" value="16S rRNA (cytidine(1402)-2'-O)-methyltransferase"/>
    <property type="match status" value="1"/>
</dbReference>
<evidence type="ECO:0000313" key="8">
    <source>
        <dbReference type="EMBL" id="MBN4066878.1"/>
    </source>
</evidence>
<keyword evidence="3 6" id="KW-0489">Methyltransferase</keyword>
<dbReference type="CDD" id="cd11648">
    <property type="entry name" value="RsmI"/>
    <property type="match status" value="1"/>
</dbReference>
<name>A0ABS3ATA9_9BACT</name>